<dbReference type="EMBL" id="UZAM01009038">
    <property type="protein sequence ID" value="VDP07444.1"/>
    <property type="molecule type" value="Genomic_DNA"/>
</dbReference>
<reference evidence="2 3" key="2">
    <citation type="submission" date="2018-11" db="EMBL/GenBank/DDBJ databases">
        <authorList>
            <consortium name="Pathogen Informatics"/>
        </authorList>
    </citation>
    <scope>NUCLEOTIDE SEQUENCE [LARGE SCALE GENOMIC DNA]</scope>
</reference>
<keyword evidence="3" id="KW-1185">Reference proteome</keyword>
<dbReference type="InterPro" id="IPR001900">
    <property type="entry name" value="RNase_II/R"/>
</dbReference>
<dbReference type="PANTHER" id="PTHR23355">
    <property type="entry name" value="RIBONUCLEASE"/>
    <property type="match status" value="1"/>
</dbReference>
<dbReference type="SUPFAM" id="SSF50249">
    <property type="entry name" value="Nucleic acid-binding proteins"/>
    <property type="match status" value="2"/>
</dbReference>
<proteinExistence type="predicted"/>
<feature type="domain" description="RNB" evidence="1">
    <location>
        <begin position="188"/>
        <end position="519"/>
    </location>
</feature>
<dbReference type="Pfam" id="PF17849">
    <property type="entry name" value="OB_Dis3"/>
    <property type="match status" value="1"/>
</dbReference>
<dbReference type="GO" id="GO:0000175">
    <property type="term" value="F:3'-5'-RNA exonuclease activity"/>
    <property type="evidence" value="ECO:0007669"/>
    <property type="project" value="TreeGrafter"/>
</dbReference>
<dbReference type="Proteomes" id="UP000270296">
    <property type="component" value="Unassembled WGS sequence"/>
</dbReference>
<gene>
    <name evidence="2" type="ORF">SBAD_LOCUS5506</name>
</gene>
<dbReference type="GO" id="GO:0003723">
    <property type="term" value="F:RNA binding"/>
    <property type="evidence" value="ECO:0007669"/>
    <property type="project" value="InterPro"/>
</dbReference>
<evidence type="ECO:0000313" key="2">
    <source>
        <dbReference type="EMBL" id="VDP07444.1"/>
    </source>
</evidence>
<dbReference type="InterPro" id="IPR041505">
    <property type="entry name" value="Dis3_CSD2"/>
</dbReference>
<protein>
    <submittedName>
        <fullName evidence="4">RNB domain-containing protein</fullName>
    </submittedName>
</protein>
<organism evidence="4">
    <name type="scientific">Soboliphyme baturini</name>
    <dbReference type="NCBI Taxonomy" id="241478"/>
    <lineage>
        <taxon>Eukaryota</taxon>
        <taxon>Metazoa</taxon>
        <taxon>Ecdysozoa</taxon>
        <taxon>Nematoda</taxon>
        <taxon>Enoplea</taxon>
        <taxon>Dorylaimia</taxon>
        <taxon>Dioctophymatida</taxon>
        <taxon>Dioctophymatoidea</taxon>
        <taxon>Soboliphymatidae</taxon>
        <taxon>Soboliphyme</taxon>
    </lineage>
</organism>
<dbReference type="WBParaSite" id="SBAD_0000572801-mRNA-1">
    <property type="protein sequence ID" value="SBAD_0000572801-mRNA-1"/>
    <property type="gene ID" value="SBAD_0000572801"/>
</dbReference>
<sequence length="608" mass="69886">MVCFPTTYPIQPTDPMFHFQKLSLRSNYLESYVEYSKEACDVLVYGMKDRNRAFNMDIVAVRLKDRKDWKVYWSATSHRSDCNRPAKYIPLSLEHMKNIHSSVPFQVVFIFEKVHSRICSGILKHYNETYALFSPIDSRIPRMLIDRTTDAFSEIVRTPEMYHSYLFAVMVKKWTEYHKLPLVELKNRRDFRNELVFTIDPSTAKDLDDALHVKVLDDKLIQVGVHIADVSYFVKAESALDAEACTRGNSVYFVNKVIPMLPPLLCEQLCSLNAGSERLTFSVVFAMNAETAEIVDTWFGRTIIKSHAQLSYEIAQQFIDEPEREWTADDVPLVDGSWTVRDIAVAVNTLNKLAIMLRKKRIANGALMLDERKLNFVVQEKLGEPVACNIGTSNDSNRLIEEFMLLANIAVAEHLYRAFPKTSVLRRHPVPKVRNYLDMVSRTIICLLKVSLLRKQALYRFISHSLLCHIDSAVYFCSGCESDFYHFALNVPFYTHFTSPIRRYPDIMVHRLLADSLGYHSTYHPTPIVIQNICSHCNTTNLNARVAYDRSVELFFWIFVKVNASLLSDDPCMIFSADKALALEFTSQDGAFSLSPNFPAHQQSFAKH</sequence>
<dbReference type="AlphaFoldDB" id="A0A183IPF9"/>
<dbReference type="Pfam" id="PF00773">
    <property type="entry name" value="RNB"/>
    <property type="match status" value="1"/>
</dbReference>
<reference evidence="4" key="1">
    <citation type="submission" date="2016-06" db="UniProtKB">
        <authorList>
            <consortium name="WormBaseParasite"/>
        </authorList>
    </citation>
    <scope>IDENTIFICATION</scope>
</reference>
<dbReference type="Gene3D" id="2.40.50.690">
    <property type="match status" value="1"/>
</dbReference>
<dbReference type="PROSITE" id="PS01175">
    <property type="entry name" value="RIBONUCLEASE_II"/>
    <property type="match status" value="1"/>
</dbReference>
<dbReference type="Gene3D" id="2.40.50.700">
    <property type="match status" value="1"/>
</dbReference>
<dbReference type="InterPro" id="IPR050180">
    <property type="entry name" value="RNR_Ribonuclease"/>
</dbReference>
<dbReference type="SMART" id="SM00955">
    <property type="entry name" value="RNB"/>
    <property type="match status" value="1"/>
</dbReference>
<dbReference type="GO" id="GO:0006402">
    <property type="term" value="P:mRNA catabolic process"/>
    <property type="evidence" value="ECO:0007669"/>
    <property type="project" value="TreeGrafter"/>
</dbReference>
<evidence type="ECO:0000313" key="3">
    <source>
        <dbReference type="Proteomes" id="UP000270296"/>
    </source>
</evidence>
<dbReference type="OrthoDB" id="372421at2759"/>
<dbReference type="InterPro" id="IPR022966">
    <property type="entry name" value="RNase_II/R_CS"/>
</dbReference>
<evidence type="ECO:0000259" key="1">
    <source>
        <dbReference type="SMART" id="SM00955"/>
    </source>
</evidence>
<evidence type="ECO:0000313" key="4">
    <source>
        <dbReference type="WBParaSite" id="SBAD_0000572801-mRNA-1"/>
    </source>
</evidence>
<dbReference type="GO" id="GO:0000932">
    <property type="term" value="C:P-body"/>
    <property type="evidence" value="ECO:0007669"/>
    <property type="project" value="TreeGrafter"/>
</dbReference>
<dbReference type="InterPro" id="IPR012340">
    <property type="entry name" value="NA-bd_OB-fold"/>
</dbReference>
<accession>A0A183IPF9</accession>
<dbReference type="PANTHER" id="PTHR23355:SF9">
    <property type="entry name" value="DIS3-LIKE EXONUCLEASE 2"/>
    <property type="match status" value="1"/>
</dbReference>
<name>A0A183IPF9_9BILA</name>